<dbReference type="SMART" id="SM00421">
    <property type="entry name" value="HTH_LUXR"/>
    <property type="match status" value="1"/>
</dbReference>
<evidence type="ECO:0000256" key="1">
    <source>
        <dbReference type="SAM" id="MobiDB-lite"/>
    </source>
</evidence>
<dbReference type="STRING" id="235985.SAMN05414137_1235"/>
<dbReference type="EMBL" id="FOAZ01000023">
    <property type="protein sequence ID" value="SEM29463.1"/>
    <property type="molecule type" value="Genomic_DNA"/>
</dbReference>
<evidence type="ECO:0000313" key="4">
    <source>
        <dbReference type="Proteomes" id="UP000183015"/>
    </source>
</evidence>
<keyword evidence="4" id="KW-1185">Reference proteome</keyword>
<dbReference type="RefSeq" id="WP_042457632.1">
    <property type="nucleotide sequence ID" value="NZ_BBPN01000048.1"/>
</dbReference>
<feature type="region of interest" description="Disordered" evidence="1">
    <location>
        <begin position="261"/>
        <end position="280"/>
    </location>
</feature>
<proteinExistence type="predicted"/>
<dbReference type="PANTHER" id="PTHR34293">
    <property type="entry name" value="HTH-TYPE TRANSCRIPTIONAL REGULATOR TRMBL2"/>
    <property type="match status" value="1"/>
</dbReference>
<evidence type="ECO:0000259" key="2">
    <source>
        <dbReference type="SMART" id="SM00421"/>
    </source>
</evidence>
<dbReference type="Proteomes" id="UP000183015">
    <property type="component" value="Unassembled WGS sequence"/>
</dbReference>
<dbReference type="GO" id="GO:0006355">
    <property type="term" value="P:regulation of DNA-templated transcription"/>
    <property type="evidence" value="ECO:0007669"/>
    <property type="project" value="InterPro"/>
</dbReference>
<dbReference type="AlphaFoldDB" id="A0A1H7X6Y7"/>
<accession>A0A1H7X6Y7</accession>
<dbReference type="Pfam" id="PF01978">
    <property type="entry name" value="TrmB"/>
    <property type="match status" value="1"/>
</dbReference>
<dbReference type="GO" id="GO:0003677">
    <property type="term" value="F:DNA binding"/>
    <property type="evidence" value="ECO:0007669"/>
    <property type="project" value="InterPro"/>
</dbReference>
<evidence type="ECO:0000313" key="3">
    <source>
        <dbReference type="EMBL" id="SEM29463.1"/>
    </source>
</evidence>
<protein>
    <submittedName>
        <fullName evidence="3">Sugar-specific transcriptional regulator TrmB</fullName>
    </submittedName>
</protein>
<dbReference type="SUPFAM" id="SSF46894">
    <property type="entry name" value="C-terminal effector domain of the bipartite response regulators"/>
    <property type="match status" value="1"/>
</dbReference>
<feature type="domain" description="HTH luxR-type" evidence="2">
    <location>
        <begin position="278"/>
        <end position="335"/>
    </location>
</feature>
<reference evidence="4" key="1">
    <citation type="submission" date="2016-10" db="EMBL/GenBank/DDBJ databases">
        <authorList>
            <person name="Varghese N."/>
        </authorList>
    </citation>
    <scope>NUCLEOTIDE SEQUENCE [LARGE SCALE GENOMIC DNA]</scope>
    <source>
        <strain evidence="4">DSM 45096 / BCRC 16803 / CGMCC 4.1857 / CIP 109030 / JCM 12277 / KCTC 19219 / NBRC 100920 / 33214</strain>
    </source>
</reference>
<dbReference type="InterPro" id="IPR051797">
    <property type="entry name" value="TrmB-like"/>
</dbReference>
<organism evidence="3 4">
    <name type="scientific">Streptacidiphilus jiangxiensis</name>
    <dbReference type="NCBI Taxonomy" id="235985"/>
    <lineage>
        <taxon>Bacteria</taxon>
        <taxon>Bacillati</taxon>
        <taxon>Actinomycetota</taxon>
        <taxon>Actinomycetes</taxon>
        <taxon>Kitasatosporales</taxon>
        <taxon>Streptomycetaceae</taxon>
        <taxon>Streptacidiphilus</taxon>
    </lineage>
</organism>
<dbReference type="PANTHER" id="PTHR34293:SF1">
    <property type="entry name" value="HTH-TYPE TRANSCRIPTIONAL REGULATOR TRMBL2"/>
    <property type="match status" value="1"/>
</dbReference>
<dbReference type="InterPro" id="IPR016032">
    <property type="entry name" value="Sig_transdc_resp-reg_C-effctor"/>
</dbReference>
<gene>
    <name evidence="3" type="ORF">SAMN05414137_1235</name>
</gene>
<dbReference type="Gene3D" id="1.10.10.10">
    <property type="entry name" value="Winged helix-like DNA-binding domain superfamily/Winged helix DNA-binding domain"/>
    <property type="match status" value="2"/>
</dbReference>
<dbReference type="InterPro" id="IPR000792">
    <property type="entry name" value="Tscrpt_reg_LuxR_C"/>
</dbReference>
<sequence>MLESADEHVRMLSRFGLGLEAEKVYLALVTRTAARTEALAEQTNLALPRVQAAVTTLATAGLVQPFDDGAYRARTPEYAFRDLLDRRQRELDDDRAHVERLAEVFRRSAAARDTSEIVQVITGRAAVAAATCDLQESAQYEVRSMVKPPVLAQPAGDNVEVQTSRMSKGICYRTVYEQSMLSEASEVRLLETSLRCGELVRTTSHVPVKLMMADASQAIVPLDRNTPEPSAVLVRHRSLIDVLEALFERVWVSSTPLAPWQDATTPRTSEAGPQEMSGDAPSAEDVRLLSLMVAGLTDQALSVHLEISTRTVERRIRRLMDDAAVTTRIQLALHAARRGWI</sequence>
<dbReference type="InterPro" id="IPR002831">
    <property type="entry name" value="Tscrpt_reg_TrmB_N"/>
</dbReference>
<dbReference type="InterPro" id="IPR036388">
    <property type="entry name" value="WH-like_DNA-bd_sf"/>
</dbReference>
<name>A0A1H7X6Y7_STRJI</name>
<dbReference type="eggNOG" id="COG1378">
    <property type="taxonomic scope" value="Bacteria"/>
</dbReference>